<dbReference type="AlphaFoldDB" id="A0A8G2FAQ1"/>
<dbReference type="EMBL" id="FQZR01000002">
    <property type="protein sequence ID" value="SHI84053.1"/>
    <property type="molecule type" value="Genomic_DNA"/>
</dbReference>
<proteinExistence type="predicted"/>
<comment type="caution">
    <text evidence="1">The sequence shown here is derived from an EMBL/GenBank/DDBJ whole genome shotgun (WGS) entry which is preliminary data.</text>
</comment>
<sequence length="39" mass="4212">MIGNCYLVAFSFEAVNSITEGATSVHDVVQQPDASQLRL</sequence>
<dbReference type="Proteomes" id="UP000184001">
    <property type="component" value="Unassembled WGS sequence"/>
</dbReference>
<reference evidence="1 2" key="1">
    <citation type="submission" date="2016-11" db="EMBL/GenBank/DDBJ databases">
        <authorList>
            <person name="Varghese N."/>
            <person name="Submissions S."/>
        </authorList>
    </citation>
    <scope>NUCLEOTIDE SEQUENCE [LARGE SCALE GENOMIC DNA]</scope>
    <source>
        <strain evidence="1 2">DSM 17919</strain>
    </source>
</reference>
<accession>A0A8G2FAQ1</accession>
<organism evidence="1 2">
    <name type="scientific">Halodesulfovibrio aestuarii</name>
    <dbReference type="NCBI Taxonomy" id="126333"/>
    <lineage>
        <taxon>Bacteria</taxon>
        <taxon>Pseudomonadati</taxon>
        <taxon>Thermodesulfobacteriota</taxon>
        <taxon>Desulfovibrionia</taxon>
        <taxon>Desulfovibrionales</taxon>
        <taxon>Desulfovibrionaceae</taxon>
        <taxon>Halodesulfovibrio</taxon>
    </lineage>
</organism>
<gene>
    <name evidence="1" type="ORF">SAMN05660830_01160</name>
</gene>
<evidence type="ECO:0000313" key="2">
    <source>
        <dbReference type="Proteomes" id="UP000184001"/>
    </source>
</evidence>
<name>A0A8G2FAQ1_9BACT</name>
<protein>
    <submittedName>
        <fullName evidence="1">Uncharacterized protein</fullName>
    </submittedName>
</protein>
<evidence type="ECO:0000313" key="1">
    <source>
        <dbReference type="EMBL" id="SHI84053.1"/>
    </source>
</evidence>